<feature type="chain" id="PRO_5037962447" evidence="1">
    <location>
        <begin position="25"/>
        <end position="90"/>
    </location>
</feature>
<evidence type="ECO:0000313" key="3">
    <source>
        <dbReference type="WBParaSite" id="PSAMB.scaffold146size72888.g2578.t1"/>
    </source>
</evidence>
<organism evidence="2 3">
    <name type="scientific">Plectus sambesii</name>
    <dbReference type="NCBI Taxonomy" id="2011161"/>
    <lineage>
        <taxon>Eukaryota</taxon>
        <taxon>Metazoa</taxon>
        <taxon>Ecdysozoa</taxon>
        <taxon>Nematoda</taxon>
        <taxon>Chromadorea</taxon>
        <taxon>Plectida</taxon>
        <taxon>Plectina</taxon>
        <taxon>Plectoidea</taxon>
        <taxon>Plectidae</taxon>
        <taxon>Plectus</taxon>
    </lineage>
</organism>
<dbReference type="AlphaFoldDB" id="A0A914V539"/>
<protein>
    <submittedName>
        <fullName evidence="3">Uncharacterized protein</fullName>
    </submittedName>
</protein>
<keyword evidence="2" id="KW-1185">Reference proteome</keyword>
<reference evidence="3" key="1">
    <citation type="submission" date="2022-11" db="UniProtKB">
        <authorList>
            <consortium name="WormBaseParasite"/>
        </authorList>
    </citation>
    <scope>IDENTIFICATION</scope>
</reference>
<name>A0A914V539_9BILA</name>
<proteinExistence type="predicted"/>
<dbReference type="WBParaSite" id="PSAMB.scaffold146size72888.g2578.t1">
    <property type="protein sequence ID" value="PSAMB.scaffold146size72888.g2578.t1"/>
    <property type="gene ID" value="PSAMB.scaffold146size72888.g2578"/>
</dbReference>
<evidence type="ECO:0000256" key="1">
    <source>
        <dbReference type="SAM" id="SignalP"/>
    </source>
</evidence>
<feature type="signal peptide" evidence="1">
    <location>
        <begin position="1"/>
        <end position="24"/>
    </location>
</feature>
<accession>A0A914V539</accession>
<sequence length="90" mass="10048">MHKVAWICLFIYFICWLLVDSATAAPTTTLPPVPANAPQVDIPAMQKAAFLETFMKYLCMMNPKDCKTRKVEVPAGHLYNMNVILGSKTS</sequence>
<dbReference type="Proteomes" id="UP000887566">
    <property type="component" value="Unplaced"/>
</dbReference>
<evidence type="ECO:0000313" key="2">
    <source>
        <dbReference type="Proteomes" id="UP000887566"/>
    </source>
</evidence>
<keyword evidence="1" id="KW-0732">Signal</keyword>